<evidence type="ECO:0000256" key="5">
    <source>
        <dbReference type="SAM" id="MobiDB-lite"/>
    </source>
</evidence>
<dbReference type="Pfam" id="PF12171">
    <property type="entry name" value="zf-C2H2_jaz"/>
    <property type="match status" value="1"/>
</dbReference>
<keyword evidence="8" id="KW-1185">Reference proteome</keyword>
<dbReference type="InterPro" id="IPR013087">
    <property type="entry name" value="Znf_C2H2_type"/>
</dbReference>
<gene>
    <name evidence="7" type="ORF">MKK02DRAFT_41184</name>
</gene>
<dbReference type="AlphaFoldDB" id="A0AA38H374"/>
<evidence type="ECO:0000313" key="7">
    <source>
        <dbReference type="EMBL" id="KAI9632871.1"/>
    </source>
</evidence>
<accession>A0AA38H374</accession>
<evidence type="ECO:0000256" key="2">
    <source>
        <dbReference type="ARBA" id="ARBA00022771"/>
    </source>
</evidence>
<protein>
    <recommendedName>
        <fullName evidence="6">C2H2-type domain-containing protein</fullName>
    </recommendedName>
</protein>
<keyword evidence="1" id="KW-0479">Metal-binding</keyword>
<dbReference type="GO" id="GO:0008270">
    <property type="term" value="F:zinc ion binding"/>
    <property type="evidence" value="ECO:0007669"/>
    <property type="project" value="UniProtKB-KW"/>
</dbReference>
<evidence type="ECO:0000256" key="3">
    <source>
        <dbReference type="ARBA" id="ARBA00022833"/>
    </source>
</evidence>
<dbReference type="InterPro" id="IPR040107">
    <property type="entry name" value="Snu23"/>
</dbReference>
<dbReference type="Proteomes" id="UP001164286">
    <property type="component" value="Unassembled WGS sequence"/>
</dbReference>
<feature type="region of interest" description="Disordered" evidence="5">
    <location>
        <begin position="179"/>
        <end position="216"/>
    </location>
</feature>
<dbReference type="InterPro" id="IPR003604">
    <property type="entry name" value="Matrin/U1-like-C_Znf_C2H2"/>
</dbReference>
<organism evidence="7 8">
    <name type="scientific">Dioszegia hungarica</name>
    <dbReference type="NCBI Taxonomy" id="4972"/>
    <lineage>
        <taxon>Eukaryota</taxon>
        <taxon>Fungi</taxon>
        <taxon>Dikarya</taxon>
        <taxon>Basidiomycota</taxon>
        <taxon>Agaricomycotina</taxon>
        <taxon>Tremellomycetes</taxon>
        <taxon>Tremellales</taxon>
        <taxon>Bulleribasidiaceae</taxon>
        <taxon>Dioszegia</taxon>
    </lineage>
</organism>
<evidence type="ECO:0000256" key="4">
    <source>
        <dbReference type="ARBA" id="ARBA00023242"/>
    </source>
</evidence>
<keyword evidence="3" id="KW-0862">Zinc</keyword>
<dbReference type="GO" id="GO:0000398">
    <property type="term" value="P:mRNA splicing, via spliceosome"/>
    <property type="evidence" value="ECO:0007669"/>
    <property type="project" value="InterPro"/>
</dbReference>
<dbReference type="PANTHER" id="PTHR45986">
    <property type="entry name" value="ZINC FINGER MATRIN-TYPE PROTEIN 2"/>
    <property type="match status" value="1"/>
</dbReference>
<dbReference type="InterPro" id="IPR022755">
    <property type="entry name" value="Znf_C2H2_jaz"/>
</dbReference>
<comment type="caution">
    <text evidence="7">The sequence shown here is derived from an EMBL/GenBank/DDBJ whole genome shotgun (WGS) entry which is preliminary data.</text>
</comment>
<dbReference type="GO" id="GO:0005681">
    <property type="term" value="C:spliceosomal complex"/>
    <property type="evidence" value="ECO:0007669"/>
    <property type="project" value="InterPro"/>
</dbReference>
<dbReference type="RefSeq" id="XP_052942648.1">
    <property type="nucleotide sequence ID" value="XM_053091476.1"/>
</dbReference>
<dbReference type="PROSITE" id="PS00028">
    <property type="entry name" value="ZINC_FINGER_C2H2_1"/>
    <property type="match status" value="1"/>
</dbReference>
<dbReference type="SUPFAM" id="SSF57667">
    <property type="entry name" value="beta-beta-alpha zinc fingers"/>
    <property type="match status" value="1"/>
</dbReference>
<feature type="compositionally biased region" description="Basic and acidic residues" evidence="5">
    <location>
        <begin position="13"/>
        <end position="41"/>
    </location>
</feature>
<evidence type="ECO:0000256" key="1">
    <source>
        <dbReference type="ARBA" id="ARBA00022723"/>
    </source>
</evidence>
<name>A0AA38H374_9TREE</name>
<dbReference type="GO" id="GO:0003676">
    <property type="term" value="F:nucleic acid binding"/>
    <property type="evidence" value="ECO:0007669"/>
    <property type="project" value="InterPro"/>
</dbReference>
<dbReference type="GO" id="GO:0046540">
    <property type="term" value="C:U4/U6 x U5 tri-snRNP complex"/>
    <property type="evidence" value="ECO:0007669"/>
    <property type="project" value="TreeGrafter"/>
</dbReference>
<dbReference type="SMART" id="SM00451">
    <property type="entry name" value="ZnF_U1"/>
    <property type="match status" value="1"/>
</dbReference>
<dbReference type="InterPro" id="IPR036236">
    <property type="entry name" value="Znf_C2H2_sf"/>
</dbReference>
<feature type="region of interest" description="Disordered" evidence="5">
    <location>
        <begin position="1"/>
        <end position="56"/>
    </location>
</feature>
<dbReference type="GeneID" id="77730681"/>
<feature type="domain" description="C2H2-type" evidence="6">
    <location>
        <begin position="100"/>
        <end position="122"/>
    </location>
</feature>
<keyword evidence="4" id="KW-0539">Nucleus</keyword>
<evidence type="ECO:0000259" key="6">
    <source>
        <dbReference type="PROSITE" id="PS00028"/>
    </source>
</evidence>
<dbReference type="EMBL" id="JAKWFO010000014">
    <property type="protein sequence ID" value="KAI9632871.1"/>
    <property type="molecule type" value="Genomic_DNA"/>
</dbReference>
<evidence type="ECO:0000313" key="8">
    <source>
        <dbReference type="Proteomes" id="UP001164286"/>
    </source>
</evidence>
<sequence length="236" mass="26501">MTESKPAAPKARPQWDKSEWDAKAKQKDAHYAEQAKARDEALQQGRKFKPSAMDNLPEATESLKQRTDDLGLEKNLNKTMIVTTTAAGNGKGPRGPGFYCDLCDRTLKDSLSYLDHVNSRYHLRHLGQTTQVTRSTLLDVRRKIASLRAQTAEKVNSKNFDFAKRLEAIRENEAQEKAIRKEDRKRKRAERRDAEGLGRIGLEAGAGAKEREDKAREMQGLEGMLGFSGFGGGKKR</sequence>
<dbReference type="PANTHER" id="PTHR45986:SF1">
    <property type="entry name" value="ZINC FINGER MATRIN-TYPE PROTEIN 2"/>
    <property type="match status" value="1"/>
</dbReference>
<proteinExistence type="predicted"/>
<reference evidence="7" key="1">
    <citation type="journal article" date="2022" name="G3 (Bethesda)">
        <title>High quality genome of the basidiomycete yeast Dioszegia hungarica PDD-24b-2 isolated from cloud water.</title>
        <authorList>
            <person name="Jarrige D."/>
            <person name="Haridas S."/>
            <person name="Bleykasten-Grosshans C."/>
            <person name="Joly M."/>
            <person name="Nadalig T."/>
            <person name="Sancelme M."/>
            <person name="Vuilleumier S."/>
            <person name="Grigoriev I.V."/>
            <person name="Amato P."/>
            <person name="Bringel F."/>
        </authorList>
    </citation>
    <scope>NUCLEOTIDE SEQUENCE</scope>
    <source>
        <strain evidence="7">PDD-24b-2</strain>
    </source>
</reference>
<keyword evidence="2" id="KW-0863">Zinc-finger</keyword>